<dbReference type="InterPro" id="IPR006626">
    <property type="entry name" value="PbH1"/>
</dbReference>
<accession>A0A6V6YN77</accession>
<dbReference type="InterPro" id="IPR008000">
    <property type="entry name" value="Rham/fucose_mutarotase"/>
</dbReference>
<comment type="caution">
    <text evidence="3">The sequence shown here is derived from an EMBL/GenBank/DDBJ whole genome shotgun (WGS) entry which is preliminary data.</text>
</comment>
<evidence type="ECO:0000313" key="3">
    <source>
        <dbReference type="EMBL" id="CAD0000784.1"/>
    </source>
</evidence>
<reference evidence="3 4" key="1">
    <citation type="submission" date="2020-06" db="EMBL/GenBank/DDBJ databases">
        <authorList>
            <person name="Criscuolo A."/>
        </authorList>
    </citation>
    <scope>NUCLEOTIDE SEQUENCE [LARGE SCALE GENOMIC DNA]</scope>
    <source>
        <strain evidence="4">CIP 111411</strain>
    </source>
</reference>
<keyword evidence="1" id="KW-0732">Signal</keyword>
<organism evidence="3 4">
    <name type="scientific">Flavobacterium salmonis</name>
    <dbReference type="NCBI Taxonomy" id="2654844"/>
    <lineage>
        <taxon>Bacteria</taxon>
        <taxon>Pseudomonadati</taxon>
        <taxon>Bacteroidota</taxon>
        <taxon>Flavobacteriia</taxon>
        <taxon>Flavobacteriales</taxon>
        <taxon>Flavobacteriaceae</taxon>
        <taxon>Flavobacterium</taxon>
    </lineage>
</organism>
<dbReference type="InterPro" id="IPR048482">
    <property type="entry name" value="GH141_ins"/>
</dbReference>
<dbReference type="RefSeq" id="WP_180907599.1">
    <property type="nucleotide sequence ID" value="NZ_CAIJDP010000048.1"/>
</dbReference>
<name>A0A6V6YN77_9FLAO</name>
<dbReference type="PANTHER" id="PTHR36453:SF1">
    <property type="entry name" value="RIGHT HANDED BETA HELIX DOMAIN-CONTAINING PROTEIN"/>
    <property type="match status" value="1"/>
</dbReference>
<dbReference type="EMBL" id="CAIJDP010000048">
    <property type="protein sequence ID" value="CAD0000784.1"/>
    <property type="molecule type" value="Genomic_DNA"/>
</dbReference>
<sequence>MRLNIFTKVLLIFLITICTFSLHAAEIWVSPQGKDTNEGTKSNPLATVQMAVRKARELRRLKDPSIKDGIRIIVMNGTYYLNEPLFIRPEDSGTVDSPTTIEADANAKPILSGGIEIKNWKKSTLAVNGLKAGTIWEANAPQQAGEIINYRQLWVNGKKAVRAKSTSGNQMDRILSWDAATETCWIPFKNKSVKFEPGMEMFIVQWWAIANLRIKNIEIKKDSARLSFEQPESRIQSEHPWPAPWISKNNGNSAFYLSNGITMLNEPGEWFLDRKKAKIYYIPRKGEDLASAKVTAPVLENLVKIEGTLDTPVHHFNFKGISFQYSNWLHPSQQGHVPLQAGMYLLDAYKLKTPGTPNQASLENQGWVGRPRAAVEVNYANNTLFESCSFEHLSSTGLDLHRGTNHNIVKGNLFKDIGGNGINLGVFSEESFEAHLPYTVKDDRVVCSDELITDNLITNVANEDWGCLGIAAGFIKNLTIEHNEISDVAYSGISMGWGWTHTENVMRNNKIQRNKIHHYAKHLHDVAGIYTLSSQPESSIEENYIDKVYNSPYAHDPFLWLYLYTDEGSQGFTIKNNWIPIQKILKNNNGPKGNIWQDNYAFVDPKIKESAGIRAPYNDLLAKEVVVDEVWGLQEMPKSVAIEVIGKDLDIEKIKSTIKGFRIVGEELYQWENHLVIYGLMNQPERTKRKLALAFPKLEIKIYENPVYDFQNFQRCKDAKVVSEWENIVLTANLVEDEKLQKEYVDYHTTQFEKWPEIAKGFCNADFQQLQVFKNGRQLMLVISIPKGESLDKLNPKTTENNPRVDDWNALMKKYQTGIEGAKPDETWIFLKKVNVEGKK</sequence>
<dbReference type="Pfam" id="PF05336">
    <property type="entry name" value="rhaM"/>
    <property type="match status" value="1"/>
</dbReference>
<dbReference type="InterPro" id="IPR011050">
    <property type="entry name" value="Pectin_lyase_fold/virulence"/>
</dbReference>
<dbReference type="Proteomes" id="UP000530060">
    <property type="component" value="Unassembled WGS sequence"/>
</dbReference>
<dbReference type="Gene3D" id="2.160.20.10">
    <property type="entry name" value="Single-stranded right-handed beta-helix, Pectin lyase-like"/>
    <property type="match status" value="2"/>
</dbReference>
<protein>
    <recommendedName>
        <fullName evidence="2">GH141-like insertion domain-containing protein</fullName>
    </recommendedName>
</protein>
<gene>
    <name evidence="3" type="ORF">FLAT13_00205</name>
</gene>
<dbReference type="Gene3D" id="3.30.70.100">
    <property type="match status" value="1"/>
</dbReference>
<dbReference type="Pfam" id="PF21231">
    <property type="entry name" value="GH141_M"/>
    <property type="match status" value="1"/>
</dbReference>
<feature type="chain" id="PRO_5028480853" description="GH141-like insertion domain-containing protein" evidence="1">
    <location>
        <begin position="25"/>
        <end position="840"/>
    </location>
</feature>
<dbReference type="GO" id="GO:0016857">
    <property type="term" value="F:racemase and epimerase activity, acting on carbohydrates and derivatives"/>
    <property type="evidence" value="ECO:0007669"/>
    <property type="project" value="InterPro"/>
</dbReference>
<dbReference type="InterPro" id="IPR011008">
    <property type="entry name" value="Dimeric_a/b-barrel"/>
</dbReference>
<dbReference type="SUPFAM" id="SSF54909">
    <property type="entry name" value="Dimeric alpha+beta barrel"/>
    <property type="match status" value="1"/>
</dbReference>
<dbReference type="SMART" id="SM00710">
    <property type="entry name" value="PbH1"/>
    <property type="match status" value="4"/>
</dbReference>
<dbReference type="SUPFAM" id="SSF51126">
    <property type="entry name" value="Pectin lyase-like"/>
    <property type="match status" value="1"/>
</dbReference>
<dbReference type="InterPro" id="IPR012334">
    <property type="entry name" value="Pectin_lyas_fold"/>
</dbReference>
<evidence type="ECO:0000256" key="1">
    <source>
        <dbReference type="SAM" id="SignalP"/>
    </source>
</evidence>
<evidence type="ECO:0000313" key="4">
    <source>
        <dbReference type="Proteomes" id="UP000530060"/>
    </source>
</evidence>
<feature type="domain" description="GH141-like insertion" evidence="2">
    <location>
        <begin position="133"/>
        <end position="284"/>
    </location>
</feature>
<feature type="signal peptide" evidence="1">
    <location>
        <begin position="1"/>
        <end position="24"/>
    </location>
</feature>
<dbReference type="PANTHER" id="PTHR36453">
    <property type="entry name" value="SECRETED PROTEIN-RELATED"/>
    <property type="match status" value="1"/>
</dbReference>
<dbReference type="AlphaFoldDB" id="A0A6V6YN77"/>
<evidence type="ECO:0000259" key="2">
    <source>
        <dbReference type="Pfam" id="PF21231"/>
    </source>
</evidence>
<keyword evidence="4" id="KW-1185">Reference proteome</keyword>
<proteinExistence type="predicted"/>